<dbReference type="InParanoid" id="A0A165G6X6"/>
<protein>
    <submittedName>
        <fullName evidence="3">HCP-like protein</fullName>
    </submittedName>
</protein>
<gene>
    <name evidence="3" type="ORF">L228DRAFT_248557</name>
</gene>
<proteinExistence type="predicted"/>
<dbReference type="STRING" id="1328760.A0A165G6X6"/>
<dbReference type="OMA" id="DHIRYAA"/>
<dbReference type="InterPro" id="IPR006597">
    <property type="entry name" value="Sel1-like"/>
</dbReference>
<keyword evidence="1" id="KW-0677">Repeat</keyword>
<dbReference type="PANTHER" id="PTHR46430:SF2">
    <property type="entry name" value="CHITIN SYNTHASE REGULATORY FACTOR 4"/>
    <property type="match status" value="1"/>
</dbReference>
<evidence type="ECO:0000313" key="4">
    <source>
        <dbReference type="Proteomes" id="UP000076632"/>
    </source>
</evidence>
<feature type="region of interest" description="Disordered" evidence="2">
    <location>
        <begin position="660"/>
        <end position="836"/>
    </location>
</feature>
<sequence>MNERYVQPQMGATFYPGGIDDFYMPEVVSPAPQRIMPEVPENIQGNLAHLELGADNSRNFTSAASPQPPPHGFAQPPQTHTAGRGLHKAPSWQVRGNESSQIPHRVSKENLISLRSQQQSRPYDPIDLPSFSPFPKLHNPPPNVPPTDDEKEAILERARVAVLGSQDPEVQLAWAQDALTYVEIAAENESRLAKYQPPRPGTPEVEHQLRVDAINIVQFLADQGHPHATFLRGMWLEFGKFGFRMDKKEAFRCYCRASDGGYARAEYRIGMQYESSNDAAKAVRHYKRGLDAGDSAATYRLGMMNLFGQYGEPRDYVLGVERIRFAAEHADENAPQGAYVYGMLQSHSLPQVVLSETTMPLDINNARIYIEKAAYLGFSKAQMKMGSAYELCQLGCDFDPALSLHYNALAARQGEAEAEMAISKWFLCGFEGIFQKNEELAFRYAQRAAGAGLATAEFAMGYFYEVGVHVPVDLGEARAWYAKAADHGNKDATARLEGISRSKTLSKKYHESVALARIKSQYGTQKRRESEHIQASATPPVPLMSEPAVEMPDPAKMSPISPSAPAASFTYGIKPPIRPATAAPYPLEDGPPAPGVRPAIGVHGMSSPAIRPTSAFGINPNLRPTSAATVTGVPPPAPYIGGQSPRVNPQRPFPVMDGSGMGPTMGRGRGAYPPRLGSAGPGTQPYRGSAGVDPRGRPGNNTRPPIASGASAPPTVDIGYSAPLDPPPTEQRNRRRLQDHSESPPLSPHPQAQRPPTDDRRTPTRIDSPGRPIPPISQAAGKTPSPKPGSAALPAPAKASEKPAASALAKPPGKGPKTFDEMGVPAVKDSGECTIM</sequence>
<name>A0A165G6X6_XYLHT</name>
<organism evidence="3 4">
    <name type="scientific">Xylona heveae (strain CBS 132557 / TC161)</name>
    <dbReference type="NCBI Taxonomy" id="1328760"/>
    <lineage>
        <taxon>Eukaryota</taxon>
        <taxon>Fungi</taxon>
        <taxon>Dikarya</taxon>
        <taxon>Ascomycota</taxon>
        <taxon>Pezizomycotina</taxon>
        <taxon>Xylonomycetes</taxon>
        <taxon>Xylonales</taxon>
        <taxon>Xylonaceae</taxon>
        <taxon>Xylona</taxon>
    </lineage>
</organism>
<feature type="region of interest" description="Disordered" evidence="2">
    <location>
        <begin position="521"/>
        <end position="545"/>
    </location>
</feature>
<feature type="compositionally biased region" description="Gly residues" evidence="2">
    <location>
        <begin position="660"/>
        <end position="669"/>
    </location>
</feature>
<dbReference type="InterPro" id="IPR011990">
    <property type="entry name" value="TPR-like_helical_dom_sf"/>
</dbReference>
<dbReference type="InterPro" id="IPR051726">
    <property type="entry name" value="Chitin_Synth_Reg"/>
</dbReference>
<dbReference type="OrthoDB" id="4095816at2759"/>
<keyword evidence="4" id="KW-1185">Reference proteome</keyword>
<dbReference type="SUPFAM" id="SSF81901">
    <property type="entry name" value="HCP-like"/>
    <property type="match status" value="1"/>
</dbReference>
<evidence type="ECO:0000313" key="3">
    <source>
        <dbReference type="EMBL" id="KZF21809.1"/>
    </source>
</evidence>
<dbReference type="GeneID" id="28898014"/>
<dbReference type="Proteomes" id="UP000076632">
    <property type="component" value="Unassembled WGS sequence"/>
</dbReference>
<dbReference type="AlphaFoldDB" id="A0A165G6X6"/>
<feature type="compositionally biased region" description="Low complexity" evidence="2">
    <location>
        <begin position="788"/>
        <end position="816"/>
    </location>
</feature>
<evidence type="ECO:0000256" key="2">
    <source>
        <dbReference type="SAM" id="MobiDB-lite"/>
    </source>
</evidence>
<feature type="region of interest" description="Disordered" evidence="2">
    <location>
        <begin position="58"/>
        <end position="105"/>
    </location>
</feature>
<dbReference type="EMBL" id="KV407460">
    <property type="protein sequence ID" value="KZF21809.1"/>
    <property type="molecule type" value="Genomic_DNA"/>
</dbReference>
<dbReference type="Pfam" id="PF08238">
    <property type="entry name" value="Sel1"/>
    <property type="match status" value="6"/>
</dbReference>
<dbReference type="RefSeq" id="XP_018187364.1">
    <property type="nucleotide sequence ID" value="XM_018332877.1"/>
</dbReference>
<dbReference type="PANTHER" id="PTHR46430">
    <property type="entry name" value="PROTEIN SKT5-RELATED"/>
    <property type="match status" value="1"/>
</dbReference>
<reference evidence="3 4" key="1">
    <citation type="journal article" date="2016" name="Fungal Biol.">
        <title>The genome of Xylona heveae provides a window into fungal endophytism.</title>
        <authorList>
            <person name="Gazis R."/>
            <person name="Kuo A."/>
            <person name="Riley R."/>
            <person name="LaButti K."/>
            <person name="Lipzen A."/>
            <person name="Lin J."/>
            <person name="Amirebrahimi M."/>
            <person name="Hesse C.N."/>
            <person name="Spatafora J.W."/>
            <person name="Henrissat B."/>
            <person name="Hainaut M."/>
            <person name="Grigoriev I.V."/>
            <person name="Hibbett D.S."/>
        </authorList>
    </citation>
    <scope>NUCLEOTIDE SEQUENCE [LARGE SCALE GENOMIC DNA]</scope>
    <source>
        <strain evidence="3 4">TC161</strain>
    </source>
</reference>
<accession>A0A165G6X6</accession>
<evidence type="ECO:0000256" key="1">
    <source>
        <dbReference type="ARBA" id="ARBA00022737"/>
    </source>
</evidence>
<dbReference type="SMART" id="SM00671">
    <property type="entry name" value="SEL1"/>
    <property type="match status" value="7"/>
</dbReference>
<dbReference type="Gene3D" id="1.25.40.10">
    <property type="entry name" value="Tetratricopeptide repeat domain"/>
    <property type="match status" value="2"/>
</dbReference>